<evidence type="ECO:0000256" key="1">
    <source>
        <dbReference type="ARBA" id="ARBA00005437"/>
    </source>
</evidence>
<gene>
    <name evidence="2" type="ORF">AUR66_12800</name>
</gene>
<dbReference type="Proteomes" id="UP000053157">
    <property type="component" value="Unassembled WGS sequence"/>
</dbReference>
<evidence type="ECO:0008006" key="4">
    <source>
        <dbReference type="Google" id="ProtNLM"/>
    </source>
</evidence>
<sequence>MTQKLVAIGDDFYVENQAGVRVFKIDGKALRVRDTLVMDDLQSGDTYKIQEKIVRIKDTMTVRKNGRPEATIKKALITPLRDRFTISIGGDRDLTVKGNILDHEYRLMRNGERVAEVSKKWFRIRDSYGIEVSPEMDAGLVVACTVALDMMVHPTR</sequence>
<dbReference type="InterPro" id="IPR007612">
    <property type="entry name" value="LOR"/>
</dbReference>
<dbReference type="AlphaFoldDB" id="A0A0W1SNV9"/>
<protein>
    <recommendedName>
        <fullName evidence="4">LURP-one-related family protein</fullName>
    </recommendedName>
</protein>
<evidence type="ECO:0000313" key="3">
    <source>
        <dbReference type="Proteomes" id="UP000053157"/>
    </source>
</evidence>
<keyword evidence="3" id="KW-1185">Reference proteome</keyword>
<evidence type="ECO:0000313" key="2">
    <source>
        <dbReference type="EMBL" id="KTG27981.1"/>
    </source>
</evidence>
<organism evidence="2 3">
    <name type="scientific">Haloferax profundi</name>
    <dbReference type="NCBI Taxonomy" id="1544718"/>
    <lineage>
        <taxon>Archaea</taxon>
        <taxon>Methanobacteriati</taxon>
        <taxon>Methanobacteriota</taxon>
        <taxon>Stenosarchaea group</taxon>
        <taxon>Halobacteria</taxon>
        <taxon>Halobacteriales</taxon>
        <taxon>Haloferacaceae</taxon>
        <taxon>Haloferax</taxon>
    </lineage>
</organism>
<dbReference type="SUPFAM" id="SSF54518">
    <property type="entry name" value="Tubby C-terminal domain-like"/>
    <property type="match status" value="1"/>
</dbReference>
<reference evidence="2 3" key="1">
    <citation type="submission" date="2015-12" db="EMBL/GenBank/DDBJ databases">
        <title>Haloferax profundi sp. nov. isolated from the Discovery deep brine-seawater interface in the Red Sea.</title>
        <authorList>
            <person name="Zhang G."/>
            <person name="Stingl U."/>
            <person name="Rashid M."/>
        </authorList>
    </citation>
    <scope>NUCLEOTIDE SEQUENCE [LARGE SCALE GENOMIC DNA]</scope>
    <source>
        <strain evidence="2 3">SB29</strain>
    </source>
</reference>
<comment type="similarity">
    <text evidence="1">Belongs to the LOR family.</text>
</comment>
<dbReference type="Pfam" id="PF04525">
    <property type="entry name" value="LOR"/>
    <property type="match status" value="1"/>
</dbReference>
<dbReference type="OrthoDB" id="286759at2157"/>
<dbReference type="Gene3D" id="2.40.160.200">
    <property type="entry name" value="LURP1-related"/>
    <property type="match status" value="1"/>
</dbReference>
<name>A0A0W1SNV9_9EURY</name>
<dbReference type="InterPro" id="IPR025659">
    <property type="entry name" value="Tubby-like_C"/>
</dbReference>
<accession>A0A0W1SNV9</accession>
<dbReference type="InterPro" id="IPR038595">
    <property type="entry name" value="LOR_sf"/>
</dbReference>
<comment type="caution">
    <text evidence="2">The sequence shown here is derived from an EMBL/GenBank/DDBJ whole genome shotgun (WGS) entry which is preliminary data.</text>
</comment>
<proteinExistence type="inferred from homology"/>
<dbReference type="EMBL" id="LOPV01000150">
    <property type="protein sequence ID" value="KTG27981.1"/>
    <property type="molecule type" value="Genomic_DNA"/>
</dbReference>